<sequence>MTQMQAARQGIITEEMRIVAQDEGVDPEWLREQIAKGRVVIPRNINHPNYYPVGIGEGLRTKVNANIGTSPDHIDLEEELLKVEICERYGADTIMDLSTGGDLDFIRMTIINRWHKPLGTVPIYQVAWELLREGKSITEMDPEHLFEVIERQAQQGVDFMTLHCGITREAVRIFVQQNRVCGMVSRGGSLLAHWMAHNRAENPLYEQFDRVLEICAKYDVTISLGDGLRPGAIADAGDAAQWYETSVLGELTLRAWEAGVQVMIEGPGHVPIHHIEAHIRMMKRLCYGAPIYVLGPLTCDIGAGYDHITGAIGGAIAAAAGADFLCYITPAEHLRLPDPEDVRQGIIATRIAAHSGDIAKGVKGAWERNLEMSKARYRLDWETMFALAIDPDKAREYRMMSEDYEKGVCTMCGDFCAYVSSMNTERKALKALEEEVVTVARESERRQVNPKEKVLRHLREKLGSLV</sequence>
<evidence type="ECO:0000313" key="12">
    <source>
        <dbReference type="Proteomes" id="UP001204798"/>
    </source>
</evidence>
<dbReference type="SFLD" id="SFLDG01114">
    <property type="entry name" value="phosphomethylpyrimidine_syntha"/>
    <property type="match status" value="1"/>
</dbReference>
<dbReference type="Gene3D" id="3.20.20.540">
    <property type="entry name" value="Radical SAM ThiC family, central domain"/>
    <property type="match status" value="1"/>
</dbReference>
<feature type="binding site" evidence="10">
    <location>
        <position position="265"/>
    </location>
    <ligand>
        <name>substrate</name>
    </ligand>
</feature>
<evidence type="ECO:0000256" key="5">
    <source>
        <dbReference type="ARBA" id="ARBA00022833"/>
    </source>
</evidence>
<evidence type="ECO:0000256" key="7">
    <source>
        <dbReference type="ARBA" id="ARBA00023004"/>
    </source>
</evidence>
<dbReference type="InterPro" id="IPR002817">
    <property type="entry name" value="ThiC/BzaA/B"/>
</dbReference>
<evidence type="ECO:0000313" key="11">
    <source>
        <dbReference type="EMBL" id="MCS3919913.1"/>
    </source>
</evidence>
<comment type="cofactor">
    <cofactor evidence="10">
        <name>[4Fe-4S] cluster</name>
        <dbReference type="ChEBI" id="CHEBI:49883"/>
    </cofactor>
    <text evidence="10">Binds 1 [4Fe-4S] cluster per subunit. The cluster is coordinated with 3 cysteines and an exchangeable S-adenosyl-L-methionine.</text>
</comment>
<feature type="binding site" evidence="10">
    <location>
        <position position="163"/>
    </location>
    <ligand>
        <name>substrate</name>
    </ligand>
</feature>
<organism evidence="11 12">
    <name type="scientific">Candidatus Fervidibacter sacchari</name>
    <dbReference type="NCBI Taxonomy" id="1448929"/>
    <lineage>
        <taxon>Bacteria</taxon>
        <taxon>Candidatus Fervidibacterota</taxon>
        <taxon>Candidatus Fervidibacter</taxon>
    </lineage>
</organism>
<feature type="binding site" evidence="10">
    <location>
        <position position="269"/>
    </location>
    <ligand>
        <name>Zn(2+)</name>
        <dbReference type="ChEBI" id="CHEBI:29105"/>
    </ligand>
</feature>
<evidence type="ECO:0000256" key="4">
    <source>
        <dbReference type="ARBA" id="ARBA00022723"/>
    </source>
</evidence>
<feature type="binding site" evidence="10">
    <location>
        <position position="292"/>
    </location>
    <ligand>
        <name>substrate</name>
    </ligand>
</feature>
<feature type="binding site" evidence="10">
    <location>
        <position position="66"/>
    </location>
    <ligand>
        <name>substrate</name>
    </ligand>
</feature>
<keyword evidence="9 10" id="KW-0456">Lyase</keyword>
<comment type="pathway">
    <text evidence="10">Cofactor biosynthesis; thiamine diphosphate biosynthesis.</text>
</comment>
<evidence type="ECO:0000256" key="10">
    <source>
        <dbReference type="HAMAP-Rule" id="MF_00089"/>
    </source>
</evidence>
<dbReference type="NCBIfam" id="TIGR00190">
    <property type="entry name" value="thiC"/>
    <property type="match status" value="1"/>
</dbReference>
<dbReference type="SFLD" id="SFLDS00113">
    <property type="entry name" value="Radical_SAM_Phosphomethylpyrim"/>
    <property type="match status" value="1"/>
</dbReference>
<comment type="caution">
    <text evidence="11">The sequence shown here is derived from an EMBL/GenBank/DDBJ whole genome shotgun (WGS) entry which is preliminary data.</text>
</comment>
<proteinExistence type="inferred from homology"/>
<dbReference type="Pfam" id="PF01964">
    <property type="entry name" value="ThiC_Rad_SAM"/>
    <property type="match status" value="1"/>
</dbReference>
<keyword evidence="3 10" id="KW-0949">S-adenosyl-L-methionine</keyword>
<dbReference type="Proteomes" id="UP001204798">
    <property type="component" value="Unassembled WGS sequence"/>
</dbReference>
<gene>
    <name evidence="10" type="primary">thiC</name>
    <name evidence="11" type="ORF">M2350_002330</name>
</gene>
<keyword evidence="2 10" id="KW-0004">4Fe-4S</keyword>
<dbReference type="EC" id="4.1.99.17" evidence="10"/>
<feature type="binding site" evidence="10">
    <location>
        <begin position="226"/>
        <end position="229"/>
    </location>
    <ligand>
        <name>substrate</name>
    </ligand>
</feature>
<feature type="binding site" evidence="10">
    <location>
        <position position="409"/>
    </location>
    <ligand>
        <name>[4Fe-4S] cluster</name>
        <dbReference type="ChEBI" id="CHEBI:49883"/>
        <note>4Fe-4S-S-AdoMet</note>
    </ligand>
</feature>
<keyword evidence="4 10" id="KW-0479">Metal-binding</keyword>
<accession>A0ABT2EPM3</accession>
<keyword evidence="8 10" id="KW-0411">Iron-sulfur</keyword>
<comment type="function">
    <text evidence="1 10">Catalyzes the synthesis of the hydroxymethylpyrimidine phosphate (HMP-P) moiety of thiamine from aminoimidazole ribotide (AIR) in a radical S-adenosyl-L-methionine (SAM)-dependent reaction.</text>
</comment>
<dbReference type="HAMAP" id="MF_00089">
    <property type="entry name" value="ThiC"/>
    <property type="match status" value="1"/>
</dbReference>
<dbReference type="InterPro" id="IPR037509">
    <property type="entry name" value="ThiC"/>
</dbReference>
<keyword evidence="5 10" id="KW-0862">Zinc</keyword>
<keyword evidence="6 10" id="KW-0784">Thiamine biosynthesis</keyword>
<evidence type="ECO:0000256" key="1">
    <source>
        <dbReference type="ARBA" id="ARBA00003175"/>
    </source>
</evidence>
<reference evidence="11 12" key="1">
    <citation type="submission" date="2022-08" db="EMBL/GenBank/DDBJ databases">
        <title>Bacterial and archaeal communities from various locations to study Microbial Dark Matter (Phase II).</title>
        <authorList>
            <person name="Stepanauskas R."/>
        </authorList>
    </citation>
    <scope>NUCLEOTIDE SEQUENCE [LARGE SCALE GENOMIC DNA]</scope>
    <source>
        <strain evidence="11 12">PD1</strain>
    </source>
</reference>
<dbReference type="Gene3D" id="6.10.250.620">
    <property type="match status" value="1"/>
</dbReference>
<dbReference type="PANTHER" id="PTHR30557:SF1">
    <property type="entry name" value="PHOSPHOMETHYLPYRIMIDINE SYNTHASE, CHLOROPLASTIC"/>
    <property type="match status" value="1"/>
</dbReference>
<protein>
    <recommendedName>
        <fullName evidence="10">Phosphomethylpyrimidine synthase</fullName>
        <ecNumber evidence="10">4.1.99.17</ecNumber>
    </recommendedName>
    <alternativeName>
        <fullName evidence="10">Hydroxymethylpyrimidine phosphate synthase</fullName>
        <shortName evidence="10">HMP-P synthase</shortName>
        <shortName evidence="10">HMP-phosphate synthase</shortName>
        <shortName evidence="10">HMPP synthase</shortName>
    </alternativeName>
    <alternativeName>
        <fullName evidence="10">Thiamine biosynthesis protein ThiC</fullName>
    </alternativeName>
</protein>
<dbReference type="PANTHER" id="PTHR30557">
    <property type="entry name" value="THIAMINE BIOSYNTHESIS PROTEIN THIC"/>
    <property type="match status" value="1"/>
</dbReference>
<dbReference type="EMBL" id="JANUCP010000004">
    <property type="protein sequence ID" value="MCS3919913.1"/>
    <property type="molecule type" value="Genomic_DNA"/>
</dbReference>
<evidence type="ECO:0000256" key="9">
    <source>
        <dbReference type="ARBA" id="ARBA00023239"/>
    </source>
</evidence>
<feature type="binding site" evidence="10">
    <location>
        <begin position="185"/>
        <end position="187"/>
    </location>
    <ligand>
        <name>substrate</name>
    </ligand>
</feature>
<feature type="binding site" evidence="10">
    <location>
        <position position="95"/>
    </location>
    <ligand>
        <name>substrate</name>
    </ligand>
</feature>
<evidence type="ECO:0000256" key="6">
    <source>
        <dbReference type="ARBA" id="ARBA00022977"/>
    </source>
</evidence>
<dbReference type="NCBIfam" id="NF009895">
    <property type="entry name" value="PRK13352.1"/>
    <property type="match status" value="1"/>
</dbReference>
<feature type="binding site" evidence="10">
    <location>
        <position position="412"/>
    </location>
    <ligand>
        <name>[4Fe-4S] cluster</name>
        <dbReference type="ChEBI" id="CHEBI:49883"/>
        <note>4Fe-4S-S-AdoMet</note>
    </ligand>
</feature>
<comment type="catalytic activity">
    <reaction evidence="10">
        <text>5-amino-1-(5-phospho-beta-D-ribosyl)imidazole + S-adenosyl-L-methionine = 4-amino-2-methyl-5-(phosphooxymethyl)pyrimidine + CO + 5'-deoxyadenosine + formate + L-methionine + 3 H(+)</text>
        <dbReference type="Rhea" id="RHEA:24840"/>
        <dbReference type="ChEBI" id="CHEBI:15378"/>
        <dbReference type="ChEBI" id="CHEBI:15740"/>
        <dbReference type="ChEBI" id="CHEBI:17245"/>
        <dbReference type="ChEBI" id="CHEBI:17319"/>
        <dbReference type="ChEBI" id="CHEBI:57844"/>
        <dbReference type="ChEBI" id="CHEBI:58354"/>
        <dbReference type="ChEBI" id="CHEBI:59789"/>
        <dbReference type="ChEBI" id="CHEBI:137981"/>
        <dbReference type="EC" id="4.1.99.17"/>
    </reaction>
</comment>
<evidence type="ECO:0000256" key="8">
    <source>
        <dbReference type="ARBA" id="ARBA00023014"/>
    </source>
</evidence>
<name>A0ABT2EPM3_9BACT</name>
<feature type="binding site" evidence="10">
    <location>
        <position position="124"/>
    </location>
    <ligand>
        <name>substrate</name>
    </ligand>
</feature>
<dbReference type="GO" id="GO:0070284">
    <property type="term" value="F:phosphomethylpyrimidine synthase activity"/>
    <property type="evidence" value="ECO:0007669"/>
    <property type="project" value="UniProtKB-EC"/>
</dbReference>
<comment type="similarity">
    <text evidence="10">Belongs to the ThiC family.</text>
</comment>
<dbReference type="SFLD" id="SFLDF00407">
    <property type="entry name" value="phosphomethylpyrimidine_syntha"/>
    <property type="match status" value="1"/>
</dbReference>
<dbReference type="InterPro" id="IPR038521">
    <property type="entry name" value="ThiC/Bza_core_dom"/>
</dbReference>
<evidence type="ECO:0000256" key="2">
    <source>
        <dbReference type="ARBA" id="ARBA00022485"/>
    </source>
</evidence>
<feature type="binding site" evidence="10">
    <location>
        <position position="333"/>
    </location>
    <ligand>
        <name>Zn(2+)</name>
        <dbReference type="ChEBI" id="CHEBI:29105"/>
    </ligand>
</feature>
<keyword evidence="12" id="KW-1185">Reference proteome</keyword>
<evidence type="ECO:0000256" key="3">
    <source>
        <dbReference type="ARBA" id="ARBA00022691"/>
    </source>
</evidence>
<keyword evidence="7 10" id="KW-0408">Iron</keyword>
<feature type="binding site" evidence="10">
    <location>
        <position position="416"/>
    </location>
    <ligand>
        <name>[4Fe-4S] cluster</name>
        <dbReference type="ChEBI" id="CHEBI:49883"/>
        <note>4Fe-4S-S-AdoMet</note>
    </ligand>
</feature>